<comment type="caution">
    <text evidence="1">The sequence shown here is derived from an EMBL/GenBank/DDBJ whole genome shotgun (WGS) entry which is preliminary data.</text>
</comment>
<gene>
    <name evidence="1" type="ORF">IAC58_04670</name>
</gene>
<name>A0A9D9DIG8_9BACL</name>
<dbReference type="Proteomes" id="UP000823613">
    <property type="component" value="Unassembled WGS sequence"/>
</dbReference>
<accession>A0A9D9DIG8</accession>
<reference evidence="1" key="1">
    <citation type="submission" date="2020-10" db="EMBL/GenBank/DDBJ databases">
        <authorList>
            <person name="Gilroy R."/>
        </authorList>
    </citation>
    <scope>NUCLEOTIDE SEQUENCE</scope>
    <source>
        <strain evidence="1">11159</strain>
    </source>
</reference>
<reference evidence="1" key="2">
    <citation type="journal article" date="2021" name="PeerJ">
        <title>Extensive microbial diversity within the chicken gut microbiome revealed by metagenomics and culture.</title>
        <authorList>
            <person name="Gilroy R."/>
            <person name="Ravi A."/>
            <person name="Getino M."/>
            <person name="Pursley I."/>
            <person name="Horton D.L."/>
            <person name="Alikhan N.F."/>
            <person name="Baker D."/>
            <person name="Gharbi K."/>
            <person name="Hall N."/>
            <person name="Watson M."/>
            <person name="Adriaenssens E.M."/>
            <person name="Foster-Nyarko E."/>
            <person name="Jarju S."/>
            <person name="Secka A."/>
            <person name="Antonio M."/>
            <person name="Oren A."/>
            <person name="Chaudhuri R.R."/>
            <person name="La Ragione R."/>
            <person name="Hildebrand F."/>
            <person name="Pallen M.J."/>
        </authorList>
    </citation>
    <scope>NUCLEOTIDE SEQUENCE</scope>
    <source>
        <strain evidence="1">11159</strain>
    </source>
</reference>
<evidence type="ECO:0000313" key="2">
    <source>
        <dbReference type="Proteomes" id="UP000823613"/>
    </source>
</evidence>
<sequence>MAAIITTLLVTSLMDSLNPTAIAQTLLFLGNEKRKWKILIFILGMFIN</sequence>
<evidence type="ECO:0000313" key="1">
    <source>
        <dbReference type="EMBL" id="MBO8427826.1"/>
    </source>
</evidence>
<dbReference type="AlphaFoldDB" id="A0A9D9DIG8"/>
<dbReference type="EMBL" id="JADIMY010000093">
    <property type="protein sequence ID" value="MBO8427826.1"/>
    <property type="molecule type" value="Genomic_DNA"/>
</dbReference>
<protein>
    <submittedName>
        <fullName evidence="1">Uncharacterized protein</fullName>
    </submittedName>
</protein>
<organism evidence="1 2">
    <name type="scientific">Candidatus Onthovivens merdipullorum</name>
    <dbReference type="NCBI Taxonomy" id="2840889"/>
    <lineage>
        <taxon>Bacteria</taxon>
        <taxon>Bacillati</taxon>
        <taxon>Bacillota</taxon>
        <taxon>Bacilli</taxon>
        <taxon>Bacillales</taxon>
        <taxon>Candidatus Onthovivens</taxon>
    </lineage>
</organism>
<proteinExistence type="predicted"/>